<feature type="transmembrane region" description="Helical" evidence="7">
    <location>
        <begin position="63"/>
        <end position="82"/>
    </location>
</feature>
<dbReference type="Gene3D" id="1.10.287.1260">
    <property type="match status" value="1"/>
</dbReference>
<dbReference type="SUPFAM" id="SSF82861">
    <property type="entry name" value="Mechanosensitive channel protein MscS (YggB), transmembrane region"/>
    <property type="match status" value="1"/>
</dbReference>
<accession>A0A5C8NZG7</accession>
<dbReference type="OrthoDB" id="9809206at2"/>
<reference evidence="11 12" key="1">
    <citation type="submission" date="2019-06" db="EMBL/GenBank/DDBJ databases">
        <title>Cerasibacillus sp. nov., isolated from maize field.</title>
        <authorList>
            <person name="Lin S.-Y."/>
            <person name="Tsai C.-F."/>
            <person name="Young C.-C."/>
        </authorList>
    </citation>
    <scope>NUCLEOTIDE SEQUENCE [LARGE SCALE GENOMIC DNA]</scope>
    <source>
        <strain evidence="11 12">CC-CFT480</strain>
    </source>
</reference>
<keyword evidence="12" id="KW-1185">Reference proteome</keyword>
<dbReference type="InterPro" id="IPR049142">
    <property type="entry name" value="MS_channel_1st"/>
</dbReference>
<keyword evidence="6 7" id="KW-0472">Membrane</keyword>
<feature type="domain" description="Mechanosensitive ion channel MscS C-terminal" evidence="9">
    <location>
        <begin position="252"/>
        <end position="339"/>
    </location>
</feature>
<evidence type="ECO:0000313" key="12">
    <source>
        <dbReference type="Proteomes" id="UP000321574"/>
    </source>
</evidence>
<evidence type="ECO:0000313" key="11">
    <source>
        <dbReference type="EMBL" id="TXL66521.1"/>
    </source>
</evidence>
<dbReference type="Proteomes" id="UP000321574">
    <property type="component" value="Unassembled WGS sequence"/>
</dbReference>
<keyword evidence="3" id="KW-1003">Cell membrane</keyword>
<dbReference type="Pfam" id="PF21088">
    <property type="entry name" value="MS_channel_1st"/>
    <property type="match status" value="1"/>
</dbReference>
<dbReference type="SUPFAM" id="SSF82689">
    <property type="entry name" value="Mechanosensitive channel protein MscS (YggB), C-terminal domain"/>
    <property type="match status" value="1"/>
</dbReference>
<dbReference type="Pfam" id="PF00924">
    <property type="entry name" value="MS_channel_2nd"/>
    <property type="match status" value="1"/>
</dbReference>
<comment type="similarity">
    <text evidence="2">Belongs to the MscS (TC 1.A.23) family.</text>
</comment>
<evidence type="ECO:0000259" key="8">
    <source>
        <dbReference type="Pfam" id="PF00924"/>
    </source>
</evidence>
<dbReference type="GO" id="GO:0005886">
    <property type="term" value="C:plasma membrane"/>
    <property type="evidence" value="ECO:0007669"/>
    <property type="project" value="UniProtKB-SubCell"/>
</dbReference>
<dbReference type="PANTHER" id="PTHR43634">
    <property type="entry name" value="OW CONDUCTANCE MECHANOSENSITIVE CHANNEL"/>
    <property type="match status" value="1"/>
</dbReference>
<dbReference type="Gene3D" id="2.30.30.60">
    <property type="match status" value="1"/>
</dbReference>
<dbReference type="InterPro" id="IPR049278">
    <property type="entry name" value="MS_channel_C"/>
</dbReference>
<evidence type="ECO:0000256" key="5">
    <source>
        <dbReference type="ARBA" id="ARBA00022989"/>
    </source>
</evidence>
<dbReference type="RefSeq" id="WP_147665921.1">
    <property type="nucleotide sequence ID" value="NZ_VDUW01000002.1"/>
</dbReference>
<name>A0A5C8NZG7_9BACI</name>
<evidence type="ECO:0000259" key="9">
    <source>
        <dbReference type="Pfam" id="PF21082"/>
    </source>
</evidence>
<dbReference type="Pfam" id="PF21082">
    <property type="entry name" value="MS_channel_3rd"/>
    <property type="match status" value="1"/>
</dbReference>
<comment type="subcellular location">
    <subcellularLocation>
        <location evidence="1">Cell membrane</location>
        <topology evidence="1">Multi-pass membrane protein</topology>
    </subcellularLocation>
</comment>
<evidence type="ECO:0000256" key="3">
    <source>
        <dbReference type="ARBA" id="ARBA00022475"/>
    </source>
</evidence>
<evidence type="ECO:0000259" key="10">
    <source>
        <dbReference type="Pfam" id="PF21088"/>
    </source>
</evidence>
<feature type="transmembrane region" description="Helical" evidence="7">
    <location>
        <begin position="130"/>
        <end position="153"/>
    </location>
</feature>
<dbReference type="PANTHER" id="PTHR43634:SF2">
    <property type="entry name" value="LOW CONDUCTANCE MECHANOSENSITIVE CHANNEL YNAI"/>
    <property type="match status" value="1"/>
</dbReference>
<feature type="transmembrane region" description="Helical" evidence="7">
    <location>
        <begin position="88"/>
        <end position="109"/>
    </location>
</feature>
<dbReference type="InterPro" id="IPR045042">
    <property type="entry name" value="YnaI-like"/>
</dbReference>
<dbReference type="InterPro" id="IPR010920">
    <property type="entry name" value="LSM_dom_sf"/>
</dbReference>
<dbReference type="InterPro" id="IPR006685">
    <property type="entry name" value="MscS_channel_2nd"/>
</dbReference>
<sequence length="366" mass="42016">MTWETFLSNKHLIKLGIAIGIFLLFLVFRKLFAKYIYSFLLRISKKAPNDFFAYIFEAFKKPLQWLFIIIGLYVAIRYYPYLNHKNETFSQLISASIIVLITWGFFNLTSNSSLLFRKINEKTSIQIDEILIPLLSRALQFIVLAISASVILQEFGYKIDGFVAGLGLGGLAFSLAAKDALANLFGGIVIITEKPFTINDWIMTPSVEGTVEDISFRSTKIRTFAQAVVTVPNATLANEAITNWSKMGKRQITFTIRVTYDNPITNIEKVVQRIEDLLKSHPEIHPETIFVSVDEYKENGIDIFLYFFTKTTDWGEYLRIREEINLRILQILDEEEIEIAIPSRRLFMESPSDDKNPSTLSERQES</sequence>
<feature type="domain" description="Mechanosensitive ion channel transmembrane helices 2/3" evidence="10">
    <location>
        <begin position="141"/>
        <end position="178"/>
    </location>
</feature>
<dbReference type="InterPro" id="IPR011014">
    <property type="entry name" value="MscS_channel_TM-2"/>
</dbReference>
<feature type="domain" description="Mechanosensitive ion channel MscS" evidence="8">
    <location>
        <begin position="180"/>
        <end position="246"/>
    </location>
</feature>
<dbReference type="InterPro" id="IPR023408">
    <property type="entry name" value="MscS_beta-dom_sf"/>
</dbReference>
<evidence type="ECO:0000256" key="7">
    <source>
        <dbReference type="SAM" id="Phobius"/>
    </source>
</evidence>
<organism evidence="11 12">
    <name type="scientific">Cerasibacillus terrae</name>
    <dbReference type="NCBI Taxonomy" id="2498845"/>
    <lineage>
        <taxon>Bacteria</taxon>
        <taxon>Bacillati</taxon>
        <taxon>Bacillota</taxon>
        <taxon>Bacilli</taxon>
        <taxon>Bacillales</taxon>
        <taxon>Bacillaceae</taxon>
        <taxon>Cerasibacillus</taxon>
    </lineage>
</organism>
<evidence type="ECO:0000256" key="6">
    <source>
        <dbReference type="ARBA" id="ARBA00023136"/>
    </source>
</evidence>
<comment type="caution">
    <text evidence="11">The sequence shown here is derived from an EMBL/GenBank/DDBJ whole genome shotgun (WGS) entry which is preliminary data.</text>
</comment>
<evidence type="ECO:0000256" key="4">
    <source>
        <dbReference type="ARBA" id="ARBA00022692"/>
    </source>
</evidence>
<dbReference type="AlphaFoldDB" id="A0A5C8NZG7"/>
<dbReference type="EMBL" id="VDUW01000002">
    <property type="protein sequence ID" value="TXL66521.1"/>
    <property type="molecule type" value="Genomic_DNA"/>
</dbReference>
<evidence type="ECO:0000256" key="2">
    <source>
        <dbReference type="ARBA" id="ARBA00008017"/>
    </source>
</evidence>
<keyword evidence="4 7" id="KW-0812">Transmembrane</keyword>
<feature type="transmembrane region" description="Helical" evidence="7">
    <location>
        <begin position="12"/>
        <end position="32"/>
    </location>
</feature>
<evidence type="ECO:0000256" key="1">
    <source>
        <dbReference type="ARBA" id="ARBA00004651"/>
    </source>
</evidence>
<gene>
    <name evidence="11" type="ORF">FHP05_03810</name>
</gene>
<protein>
    <submittedName>
        <fullName evidence="11">Mechanosensitive ion channel family protein</fullName>
    </submittedName>
</protein>
<dbReference type="InterPro" id="IPR011066">
    <property type="entry name" value="MscS_channel_C_sf"/>
</dbReference>
<dbReference type="GO" id="GO:0055085">
    <property type="term" value="P:transmembrane transport"/>
    <property type="evidence" value="ECO:0007669"/>
    <property type="project" value="InterPro"/>
</dbReference>
<keyword evidence="5 7" id="KW-1133">Transmembrane helix</keyword>
<dbReference type="SUPFAM" id="SSF50182">
    <property type="entry name" value="Sm-like ribonucleoproteins"/>
    <property type="match status" value="1"/>
</dbReference>
<proteinExistence type="inferred from homology"/>
<dbReference type="Gene3D" id="3.30.70.100">
    <property type="match status" value="1"/>
</dbReference>